<dbReference type="RefSeq" id="WP_170009792.1">
    <property type="nucleotide sequence ID" value="NZ_JABCRE010000002.1"/>
</dbReference>
<evidence type="ECO:0000256" key="1">
    <source>
        <dbReference type="ARBA" id="ARBA00005525"/>
    </source>
</evidence>
<dbReference type="SUPFAM" id="SSF51735">
    <property type="entry name" value="NAD(P)-binding Rossmann-fold domains"/>
    <property type="match status" value="1"/>
</dbReference>
<dbReference type="InterPro" id="IPR036291">
    <property type="entry name" value="NAD(P)-bd_dom_sf"/>
</dbReference>
<keyword evidence="3" id="KW-0028">Amino-acid biosynthesis</keyword>
<dbReference type="PANTHER" id="PTHR11645">
    <property type="entry name" value="PYRROLINE-5-CARBOXYLATE REDUCTASE"/>
    <property type="match status" value="1"/>
</dbReference>
<comment type="pathway">
    <text evidence="3">Amino-acid biosynthesis; L-proline biosynthesis; L-proline from L-glutamate 5-semialdehyde: step 1/1.</text>
</comment>
<dbReference type="GO" id="GO:0005737">
    <property type="term" value="C:cytoplasm"/>
    <property type="evidence" value="ECO:0007669"/>
    <property type="project" value="UniProtKB-SubCell"/>
</dbReference>
<dbReference type="Proteomes" id="UP000561181">
    <property type="component" value="Unassembled WGS sequence"/>
</dbReference>
<evidence type="ECO:0000259" key="5">
    <source>
        <dbReference type="Pfam" id="PF14748"/>
    </source>
</evidence>
<comment type="catalytic activity">
    <reaction evidence="3">
        <text>L-proline + NADP(+) = (S)-1-pyrroline-5-carboxylate + NADPH + 2 H(+)</text>
        <dbReference type="Rhea" id="RHEA:14109"/>
        <dbReference type="ChEBI" id="CHEBI:15378"/>
        <dbReference type="ChEBI" id="CHEBI:17388"/>
        <dbReference type="ChEBI" id="CHEBI:57783"/>
        <dbReference type="ChEBI" id="CHEBI:58349"/>
        <dbReference type="ChEBI" id="CHEBI:60039"/>
        <dbReference type="EC" id="1.5.1.2"/>
    </reaction>
</comment>
<sequence length="268" mass="27874">MAFEKILIVGFGTMTGAMVDGWIAAGYPASRFEVYHPDKTRVAHDLMVHNSWPDAGFDAILLGVKPHMLDDIAGGLAALAGSETVILSVLAGVELSSLRDRFPQAAGVVRFMPNLAVALGKSPNALVAEGLSEPRITAVTQLASDIGTAEWLHDESQFNLVTALAGSGPGFVYRFIDALAAGAAELGLDPAQAGRLATAMVDGAAALAAASEHSPGELARRVASPGGMTQKGLDVLDADDALKKLLTECLRSARDRGAEMAEQARKQG</sequence>
<comment type="similarity">
    <text evidence="1 3">Belongs to the pyrroline-5-carboxylate reductase family.</text>
</comment>
<evidence type="ECO:0000256" key="4">
    <source>
        <dbReference type="PIRSR" id="PIRSR000193-1"/>
    </source>
</evidence>
<comment type="function">
    <text evidence="3">Catalyzes the reduction of 1-pyrroline-5-carboxylate (PCA) to L-proline.</text>
</comment>
<evidence type="ECO:0000313" key="6">
    <source>
        <dbReference type="EMBL" id="NMW30815.1"/>
    </source>
</evidence>
<dbReference type="AlphaFoldDB" id="A0A848QKV3"/>
<dbReference type="GO" id="GO:0055129">
    <property type="term" value="P:L-proline biosynthetic process"/>
    <property type="evidence" value="ECO:0007669"/>
    <property type="project" value="UniProtKB-UniRule"/>
</dbReference>
<proteinExistence type="inferred from homology"/>
<evidence type="ECO:0000256" key="3">
    <source>
        <dbReference type="HAMAP-Rule" id="MF_01925"/>
    </source>
</evidence>
<dbReference type="PIRSF" id="PIRSF000193">
    <property type="entry name" value="Pyrrol-5-carb_rd"/>
    <property type="match status" value="1"/>
</dbReference>
<dbReference type="GO" id="GO:0004735">
    <property type="term" value="F:pyrroline-5-carboxylate reductase activity"/>
    <property type="evidence" value="ECO:0007669"/>
    <property type="project" value="UniProtKB-UniRule"/>
</dbReference>
<dbReference type="EC" id="1.5.1.2" evidence="3"/>
<dbReference type="Gene3D" id="1.10.3730.10">
    <property type="entry name" value="ProC C-terminal domain-like"/>
    <property type="match status" value="1"/>
</dbReference>
<feature type="domain" description="Pyrroline-5-carboxylate reductase dimerisation" evidence="5">
    <location>
        <begin position="155"/>
        <end position="260"/>
    </location>
</feature>
<accession>A0A848QKV3</accession>
<dbReference type="UniPathway" id="UPA00098">
    <property type="reaction ID" value="UER00361"/>
</dbReference>
<keyword evidence="2 3" id="KW-0560">Oxidoreductase</keyword>
<dbReference type="InterPro" id="IPR029036">
    <property type="entry name" value="P5CR_dimer"/>
</dbReference>
<comment type="caution">
    <text evidence="6">The sequence shown here is derived from an EMBL/GenBank/DDBJ whole genome shotgun (WGS) entry which is preliminary data.</text>
</comment>
<dbReference type="Gene3D" id="3.40.50.720">
    <property type="entry name" value="NAD(P)-binding Rossmann-like Domain"/>
    <property type="match status" value="1"/>
</dbReference>
<comment type="subcellular location">
    <subcellularLocation>
        <location evidence="3">Cytoplasm</location>
    </subcellularLocation>
</comment>
<keyword evidence="3 4" id="KW-0521">NADP</keyword>
<feature type="binding site" evidence="4">
    <location>
        <position position="50"/>
    </location>
    <ligand>
        <name>NADPH</name>
        <dbReference type="ChEBI" id="CHEBI:57783"/>
    </ligand>
</feature>
<keyword evidence="3" id="KW-0641">Proline biosynthesis</keyword>
<dbReference type="Pfam" id="PF14748">
    <property type="entry name" value="P5CR_dimer"/>
    <property type="match status" value="1"/>
</dbReference>
<keyword evidence="3" id="KW-0963">Cytoplasm</keyword>
<gene>
    <name evidence="3" type="primary">proC</name>
    <name evidence="6" type="ORF">HKD42_01920</name>
</gene>
<evidence type="ECO:0000313" key="7">
    <source>
        <dbReference type="Proteomes" id="UP000561181"/>
    </source>
</evidence>
<comment type="catalytic activity">
    <reaction evidence="3">
        <text>L-proline + NAD(+) = (S)-1-pyrroline-5-carboxylate + NADH + 2 H(+)</text>
        <dbReference type="Rhea" id="RHEA:14105"/>
        <dbReference type="ChEBI" id="CHEBI:15378"/>
        <dbReference type="ChEBI" id="CHEBI:17388"/>
        <dbReference type="ChEBI" id="CHEBI:57540"/>
        <dbReference type="ChEBI" id="CHEBI:57945"/>
        <dbReference type="ChEBI" id="CHEBI:60039"/>
        <dbReference type="EC" id="1.5.1.2"/>
    </reaction>
</comment>
<dbReference type="InterPro" id="IPR008927">
    <property type="entry name" value="6-PGluconate_DH-like_C_sf"/>
</dbReference>
<keyword evidence="7" id="KW-1185">Reference proteome</keyword>
<reference evidence="6 7" key="1">
    <citation type="submission" date="2020-04" db="EMBL/GenBank/DDBJ databases">
        <authorList>
            <person name="Liu A."/>
        </authorList>
    </citation>
    <scope>NUCLEOTIDE SEQUENCE [LARGE SCALE GENOMIC DNA]</scope>
    <source>
        <strain evidence="6 7">RZ02</strain>
    </source>
</reference>
<dbReference type="EMBL" id="JABCRE010000002">
    <property type="protein sequence ID" value="NMW30815.1"/>
    <property type="molecule type" value="Genomic_DNA"/>
</dbReference>
<protein>
    <recommendedName>
        <fullName evidence="3">Pyrroline-5-carboxylate reductase</fullName>
        <shortName evidence="3">P5C reductase</shortName>
        <shortName evidence="3">P5CR</shortName>
        <ecNumber evidence="3">1.5.1.2</ecNumber>
    </recommendedName>
    <alternativeName>
        <fullName evidence="3">PCA reductase</fullName>
    </alternativeName>
</protein>
<dbReference type="InterPro" id="IPR053790">
    <property type="entry name" value="P5CR-like_CS"/>
</dbReference>
<organism evidence="6 7">
    <name type="scientific">Pontixanthobacter rizhaonensis</name>
    <dbReference type="NCBI Taxonomy" id="2730337"/>
    <lineage>
        <taxon>Bacteria</taxon>
        <taxon>Pseudomonadati</taxon>
        <taxon>Pseudomonadota</taxon>
        <taxon>Alphaproteobacteria</taxon>
        <taxon>Sphingomonadales</taxon>
        <taxon>Erythrobacteraceae</taxon>
        <taxon>Pontixanthobacter</taxon>
    </lineage>
</organism>
<dbReference type="SUPFAM" id="SSF48179">
    <property type="entry name" value="6-phosphogluconate dehydrogenase C-terminal domain-like"/>
    <property type="match status" value="1"/>
</dbReference>
<evidence type="ECO:0000256" key="2">
    <source>
        <dbReference type="ARBA" id="ARBA00023002"/>
    </source>
</evidence>
<dbReference type="PANTHER" id="PTHR11645:SF0">
    <property type="entry name" value="PYRROLINE-5-CARBOXYLATE REDUCTASE 3"/>
    <property type="match status" value="1"/>
</dbReference>
<dbReference type="PROSITE" id="PS00521">
    <property type="entry name" value="P5CR"/>
    <property type="match status" value="1"/>
</dbReference>
<name>A0A848QKV3_9SPHN</name>
<dbReference type="InterPro" id="IPR000304">
    <property type="entry name" value="Pyrroline-COOH_reductase"/>
</dbReference>
<dbReference type="HAMAP" id="MF_01925">
    <property type="entry name" value="P5C_reductase"/>
    <property type="match status" value="1"/>
</dbReference>